<gene>
    <name evidence="1" type="ORF">ERS852520_02737</name>
</gene>
<reference evidence="1 2" key="1">
    <citation type="submission" date="2015-09" db="EMBL/GenBank/DDBJ databases">
        <authorList>
            <consortium name="Pathogen Informatics"/>
        </authorList>
    </citation>
    <scope>NUCLEOTIDE SEQUENCE [LARGE SCALE GENOMIC DNA]</scope>
    <source>
        <strain evidence="1 2">2789STDY5834908</strain>
    </source>
</reference>
<organism evidence="1 2">
    <name type="scientific">Anaerostipes hadrus</name>
    <dbReference type="NCBI Taxonomy" id="649756"/>
    <lineage>
        <taxon>Bacteria</taxon>
        <taxon>Bacillati</taxon>
        <taxon>Bacillota</taxon>
        <taxon>Clostridia</taxon>
        <taxon>Lachnospirales</taxon>
        <taxon>Lachnospiraceae</taxon>
        <taxon>Anaerostipes</taxon>
    </lineage>
</organism>
<dbReference type="RefSeq" id="WP_055161543.1">
    <property type="nucleotide sequence ID" value="NZ_CZAU01000033.1"/>
</dbReference>
<dbReference type="Proteomes" id="UP000095564">
    <property type="component" value="Unassembled WGS sequence"/>
</dbReference>
<dbReference type="InterPro" id="IPR053747">
    <property type="entry name" value="Fluoresc_Recovery_Reg"/>
</dbReference>
<accession>A0A174SQG9</accession>
<protein>
    <recommendedName>
        <fullName evidence="3">Multidrug transporter</fullName>
    </recommendedName>
</protein>
<dbReference type="AlphaFoldDB" id="A0A174SQG9"/>
<evidence type="ECO:0000313" key="1">
    <source>
        <dbReference type="EMBL" id="CUP98956.1"/>
    </source>
</evidence>
<sequence>MDISKKDWKLFRERLADWQEKYMEGLIKEYINFLNDDTKPASEKLWGLEKRIKEDKHHPGVIMEMRKSEAIWDIVRLMRLKVITYDDLSEFSGELQQEVKRIIEMSR</sequence>
<dbReference type="OrthoDB" id="2004804at2"/>
<name>A0A174SQG9_ANAHA</name>
<proteinExistence type="predicted"/>
<dbReference type="EMBL" id="CZAU01000033">
    <property type="protein sequence ID" value="CUP98956.1"/>
    <property type="molecule type" value="Genomic_DNA"/>
</dbReference>
<dbReference type="Gene3D" id="6.10.140.1840">
    <property type="match status" value="1"/>
</dbReference>
<evidence type="ECO:0008006" key="3">
    <source>
        <dbReference type="Google" id="ProtNLM"/>
    </source>
</evidence>
<evidence type="ECO:0000313" key="2">
    <source>
        <dbReference type="Proteomes" id="UP000095564"/>
    </source>
</evidence>